<comment type="caution">
    <text evidence="2">The sequence shown here is derived from an EMBL/GenBank/DDBJ whole genome shotgun (WGS) entry which is preliminary data.</text>
</comment>
<dbReference type="AlphaFoldDB" id="A0A9P7A6F3"/>
<feature type="compositionally biased region" description="Pro residues" evidence="1">
    <location>
        <begin position="217"/>
        <end position="230"/>
    </location>
</feature>
<evidence type="ECO:0000313" key="3">
    <source>
        <dbReference type="Proteomes" id="UP000714275"/>
    </source>
</evidence>
<feature type="region of interest" description="Disordered" evidence="1">
    <location>
        <begin position="1"/>
        <end position="57"/>
    </location>
</feature>
<accession>A0A9P7A6F3</accession>
<protein>
    <submittedName>
        <fullName evidence="2">Uncharacterized protein</fullName>
    </submittedName>
</protein>
<gene>
    <name evidence="2" type="ORF">EV702DRAFT_249702</name>
</gene>
<reference evidence="2" key="1">
    <citation type="journal article" date="2020" name="New Phytol.">
        <title>Comparative genomics reveals dynamic genome evolution in host specialist ectomycorrhizal fungi.</title>
        <authorList>
            <person name="Lofgren L.A."/>
            <person name="Nguyen N.H."/>
            <person name="Vilgalys R."/>
            <person name="Ruytinx J."/>
            <person name="Liao H.L."/>
            <person name="Branco S."/>
            <person name="Kuo A."/>
            <person name="LaButti K."/>
            <person name="Lipzen A."/>
            <person name="Andreopoulos W."/>
            <person name="Pangilinan J."/>
            <person name="Riley R."/>
            <person name="Hundley H."/>
            <person name="Na H."/>
            <person name="Barry K."/>
            <person name="Grigoriev I.V."/>
            <person name="Stajich J.E."/>
            <person name="Kennedy P.G."/>
        </authorList>
    </citation>
    <scope>NUCLEOTIDE SEQUENCE</scope>
    <source>
        <strain evidence="2">DOB743</strain>
    </source>
</reference>
<dbReference type="EMBL" id="JABBWD010000002">
    <property type="protein sequence ID" value="KAG1783263.1"/>
    <property type="molecule type" value="Genomic_DNA"/>
</dbReference>
<feature type="region of interest" description="Disordered" evidence="1">
    <location>
        <begin position="69"/>
        <end position="187"/>
    </location>
</feature>
<evidence type="ECO:0000256" key="1">
    <source>
        <dbReference type="SAM" id="MobiDB-lite"/>
    </source>
</evidence>
<keyword evidence="3" id="KW-1185">Reference proteome</keyword>
<dbReference type="OrthoDB" id="3230513at2759"/>
<feature type="compositionally biased region" description="Polar residues" evidence="1">
    <location>
        <begin position="86"/>
        <end position="117"/>
    </location>
</feature>
<name>A0A9P7A6F3_9AGAM</name>
<feature type="compositionally biased region" description="Low complexity" evidence="1">
    <location>
        <begin position="28"/>
        <end position="45"/>
    </location>
</feature>
<proteinExistence type="predicted"/>
<dbReference type="Proteomes" id="UP000714275">
    <property type="component" value="Unassembled WGS sequence"/>
</dbReference>
<evidence type="ECO:0000313" key="2">
    <source>
        <dbReference type="EMBL" id="KAG1783263.1"/>
    </source>
</evidence>
<sequence length="340" mass="36663">MSAPKLASRTSSYRKPVPKFIPSPPASPHSSPTSSTRRFSFSHASINQDAPPLPPNWRNAIDRAVIREGRATSGLPAIDTVVGPSSHDTYGTDTEFSTERLSPSTPDYGTSGTMNFTPPTPTESCHGEELVSRPSSPTPWEHLMRSTARQPSYQEEYRPPTPPIPNQRKRPRSVGSGCDSPTPTIISQLAPHSTLPLASRESDHGAAPLISIEKSEPPPLPPKPSLPTPPASVLTHCDVSSPSNHAGHDKSSQPPTYTPGHDRRPSTLNSTLNFTLNSDKWTEGTAAPSAQGLIKKETPGNASEFPAVLLDRDVAGRTKRSWWQSVASGFKRFMTGLCCL</sequence>
<organism evidence="2 3">
    <name type="scientific">Suillus placidus</name>
    <dbReference type="NCBI Taxonomy" id="48579"/>
    <lineage>
        <taxon>Eukaryota</taxon>
        <taxon>Fungi</taxon>
        <taxon>Dikarya</taxon>
        <taxon>Basidiomycota</taxon>
        <taxon>Agaricomycotina</taxon>
        <taxon>Agaricomycetes</taxon>
        <taxon>Agaricomycetidae</taxon>
        <taxon>Boletales</taxon>
        <taxon>Suillineae</taxon>
        <taxon>Suillaceae</taxon>
        <taxon>Suillus</taxon>
    </lineage>
</organism>
<feature type="region of interest" description="Disordered" evidence="1">
    <location>
        <begin position="211"/>
        <end position="268"/>
    </location>
</feature>